<dbReference type="STRING" id="55188.A0A2H5QX36"/>
<name>A0A2H5QX36_CITUN</name>
<reference evidence="2 3" key="1">
    <citation type="journal article" date="2017" name="Front. Genet.">
        <title>Draft sequencing of the heterozygous diploid genome of Satsuma (Citrus unshiu Marc.) using a hybrid assembly approach.</title>
        <authorList>
            <person name="Shimizu T."/>
            <person name="Tanizawa Y."/>
            <person name="Mochizuki T."/>
            <person name="Nagasaki H."/>
            <person name="Yoshioka T."/>
            <person name="Toyoda A."/>
            <person name="Fujiyama A."/>
            <person name="Kaminuma E."/>
            <person name="Nakamura Y."/>
        </authorList>
    </citation>
    <scope>NUCLEOTIDE SEQUENCE [LARGE SCALE GENOMIC DNA]</scope>
    <source>
        <strain evidence="3">cv. Miyagawa wase</strain>
    </source>
</reference>
<sequence length="81" mass="9904">MWFQWREQQQPLRPWGEFKDRLLERFRTTQEGDLHEQFFVLIQEKTIMEYRKKFELLSGRLGDISEAVLEGNFMKGPKLEI</sequence>
<proteinExistence type="predicted"/>
<dbReference type="Pfam" id="PF03732">
    <property type="entry name" value="Retrotrans_gag"/>
    <property type="match status" value="1"/>
</dbReference>
<accession>A0A2H5QX36</accession>
<feature type="domain" description="Retrotransposon gag" evidence="1">
    <location>
        <begin position="2"/>
        <end position="76"/>
    </location>
</feature>
<dbReference type="EMBL" id="BDQV01001111">
    <property type="protein sequence ID" value="GAY69137.1"/>
    <property type="molecule type" value="Genomic_DNA"/>
</dbReference>
<evidence type="ECO:0000313" key="3">
    <source>
        <dbReference type="Proteomes" id="UP000236630"/>
    </source>
</evidence>
<evidence type="ECO:0000313" key="2">
    <source>
        <dbReference type="EMBL" id="GAY69137.1"/>
    </source>
</evidence>
<dbReference type="Proteomes" id="UP000236630">
    <property type="component" value="Unassembled WGS sequence"/>
</dbReference>
<dbReference type="AlphaFoldDB" id="A0A2H5QX36"/>
<keyword evidence="3" id="KW-1185">Reference proteome</keyword>
<evidence type="ECO:0000259" key="1">
    <source>
        <dbReference type="Pfam" id="PF03732"/>
    </source>
</evidence>
<comment type="caution">
    <text evidence="2">The sequence shown here is derived from an EMBL/GenBank/DDBJ whole genome shotgun (WGS) entry which is preliminary data.</text>
</comment>
<gene>
    <name evidence="2" type="ORF">CUMW_269720</name>
</gene>
<protein>
    <recommendedName>
        <fullName evidence="1">Retrotransposon gag domain-containing protein</fullName>
    </recommendedName>
</protein>
<organism evidence="2 3">
    <name type="scientific">Citrus unshiu</name>
    <name type="common">Satsuma mandarin</name>
    <name type="synonym">Citrus nobilis var. unshiu</name>
    <dbReference type="NCBI Taxonomy" id="55188"/>
    <lineage>
        <taxon>Eukaryota</taxon>
        <taxon>Viridiplantae</taxon>
        <taxon>Streptophyta</taxon>
        <taxon>Embryophyta</taxon>
        <taxon>Tracheophyta</taxon>
        <taxon>Spermatophyta</taxon>
        <taxon>Magnoliopsida</taxon>
        <taxon>eudicotyledons</taxon>
        <taxon>Gunneridae</taxon>
        <taxon>Pentapetalae</taxon>
        <taxon>rosids</taxon>
        <taxon>malvids</taxon>
        <taxon>Sapindales</taxon>
        <taxon>Rutaceae</taxon>
        <taxon>Aurantioideae</taxon>
        <taxon>Citrus</taxon>
    </lineage>
</organism>
<dbReference type="InterPro" id="IPR005162">
    <property type="entry name" value="Retrotrans_gag_dom"/>
</dbReference>